<keyword evidence="5" id="KW-0378">Hydrolase</keyword>
<comment type="similarity">
    <text evidence="2">Belongs to the PGA52 family.</text>
</comment>
<sequence length="340" mass="36030">MRNNLLATAFILSSVVFSVSGCSEVLGNWYCNPVDAILYSNVGSPGTYNQVTDMASNGICSSTPKSFSGPISPLDEEVSFHFRGPLHLKQFAVYTPSTTTTTSKGKRDGSTARRRRYHQHLEKHAKAGNKKRDKIYATIDGQLVSWDNNWPTPGLNAYDGGAVPVTATIDGEKQTWINNWFGPSTSTMVSQASTTVSQVVSQSAAAGAKPQETSTSSIISSATTSFSKPQASASATASTTAVGSGSYSRIGYYNSAEQTLDNLVFLGNYGGQGSGVFNEAYGASLSFVDRNGTGGASSPQILADTTLPSDSEIIVMLDEECNNDCGYVRPGSVAYRELSC</sequence>
<keyword evidence="4 8" id="KW-0732">Signal</keyword>
<dbReference type="EMBL" id="JAPEIS010000005">
    <property type="protein sequence ID" value="KAJ8066048.1"/>
    <property type="molecule type" value="Genomic_DNA"/>
</dbReference>
<dbReference type="InterPro" id="IPR018807">
    <property type="entry name" value="YJL171C/Tos1_N"/>
</dbReference>
<evidence type="ECO:0000256" key="8">
    <source>
        <dbReference type="SAM" id="SignalP"/>
    </source>
</evidence>
<dbReference type="OrthoDB" id="118256at2759"/>
<evidence type="ECO:0000256" key="4">
    <source>
        <dbReference type="ARBA" id="ARBA00022729"/>
    </source>
</evidence>
<protein>
    <recommendedName>
        <fullName evidence="3">glucan endo-1,3-beta-D-glucosidase</fullName>
        <ecNumber evidence="3">3.2.1.39</ecNumber>
    </recommendedName>
</protein>
<dbReference type="Pfam" id="PF10290">
    <property type="entry name" value="YJL171C_Tos1_N"/>
    <property type="match status" value="1"/>
</dbReference>
<evidence type="ECO:0000259" key="9">
    <source>
        <dbReference type="Pfam" id="PF10287"/>
    </source>
</evidence>
<evidence type="ECO:0000313" key="12">
    <source>
        <dbReference type="Proteomes" id="UP001152300"/>
    </source>
</evidence>
<comment type="catalytic activity">
    <reaction evidence="1">
        <text>Hydrolysis of (1-&gt;3)-beta-D-glucosidic linkages in (1-&gt;3)-beta-D-glucans.</text>
        <dbReference type="EC" id="3.2.1.39"/>
    </reaction>
</comment>
<dbReference type="EC" id="3.2.1.39" evidence="3"/>
<dbReference type="GO" id="GO:0042973">
    <property type="term" value="F:glucan endo-1,3-beta-D-glucosidase activity"/>
    <property type="evidence" value="ECO:0007669"/>
    <property type="project" value="UniProtKB-EC"/>
</dbReference>
<dbReference type="GO" id="GO:0009277">
    <property type="term" value="C:fungal-type cell wall"/>
    <property type="evidence" value="ECO:0007669"/>
    <property type="project" value="TreeGrafter"/>
</dbReference>
<dbReference type="Proteomes" id="UP001152300">
    <property type="component" value="Unassembled WGS sequence"/>
</dbReference>
<dbReference type="Pfam" id="PF10287">
    <property type="entry name" value="YJL171C_Tos1_C"/>
    <property type="match status" value="1"/>
</dbReference>
<feature type="domain" description="Cell wall protein YJL171C/Tos1 C-terminal" evidence="9">
    <location>
        <begin position="245"/>
        <end position="336"/>
    </location>
</feature>
<accession>A0A9X0DMI5</accession>
<feature type="signal peptide" evidence="8">
    <location>
        <begin position="1"/>
        <end position="21"/>
    </location>
</feature>
<dbReference type="PANTHER" id="PTHR31737:SF2">
    <property type="entry name" value="PROTEIN TOS1"/>
    <property type="match status" value="1"/>
</dbReference>
<gene>
    <name evidence="11" type="ORF">OCU04_005140</name>
</gene>
<evidence type="ECO:0000256" key="7">
    <source>
        <dbReference type="ARBA" id="ARBA00023316"/>
    </source>
</evidence>
<evidence type="ECO:0000256" key="5">
    <source>
        <dbReference type="ARBA" id="ARBA00022801"/>
    </source>
</evidence>
<evidence type="ECO:0000256" key="2">
    <source>
        <dbReference type="ARBA" id="ARBA00006055"/>
    </source>
</evidence>
<keyword evidence="6" id="KW-0326">Glycosidase</keyword>
<keyword evidence="7" id="KW-0961">Cell wall biogenesis/degradation</keyword>
<proteinExistence type="inferred from homology"/>
<organism evidence="11 12">
    <name type="scientific">Sclerotinia nivalis</name>
    <dbReference type="NCBI Taxonomy" id="352851"/>
    <lineage>
        <taxon>Eukaryota</taxon>
        <taxon>Fungi</taxon>
        <taxon>Dikarya</taxon>
        <taxon>Ascomycota</taxon>
        <taxon>Pezizomycotina</taxon>
        <taxon>Leotiomycetes</taxon>
        <taxon>Helotiales</taxon>
        <taxon>Sclerotiniaceae</taxon>
        <taxon>Sclerotinia</taxon>
    </lineage>
</organism>
<comment type="caution">
    <text evidence="11">The sequence shown here is derived from an EMBL/GenBank/DDBJ whole genome shotgun (WGS) entry which is preliminary data.</text>
</comment>
<evidence type="ECO:0000256" key="6">
    <source>
        <dbReference type="ARBA" id="ARBA00023295"/>
    </source>
</evidence>
<feature type="domain" description="Cell wall protein YJL171C/Tos1 N-terminal" evidence="10">
    <location>
        <begin position="35"/>
        <end position="96"/>
    </location>
</feature>
<dbReference type="AlphaFoldDB" id="A0A9X0DMI5"/>
<dbReference type="InterPro" id="IPR018805">
    <property type="entry name" value="YJL171C/Tos1_C"/>
</dbReference>
<name>A0A9X0DMI5_9HELO</name>
<feature type="chain" id="PRO_5040885399" description="glucan endo-1,3-beta-D-glucosidase" evidence="8">
    <location>
        <begin position="22"/>
        <end position="340"/>
    </location>
</feature>
<evidence type="ECO:0000259" key="10">
    <source>
        <dbReference type="Pfam" id="PF10290"/>
    </source>
</evidence>
<reference evidence="11" key="1">
    <citation type="submission" date="2022-11" db="EMBL/GenBank/DDBJ databases">
        <title>Genome Resource of Sclerotinia nivalis Strain SnTB1, a Plant Pathogen Isolated from American Ginseng.</title>
        <authorList>
            <person name="Fan S."/>
        </authorList>
    </citation>
    <scope>NUCLEOTIDE SEQUENCE</scope>
    <source>
        <strain evidence="11">SnTB1</strain>
    </source>
</reference>
<evidence type="ECO:0000256" key="3">
    <source>
        <dbReference type="ARBA" id="ARBA00012780"/>
    </source>
</evidence>
<evidence type="ECO:0000256" key="1">
    <source>
        <dbReference type="ARBA" id="ARBA00000382"/>
    </source>
</evidence>
<dbReference type="PANTHER" id="PTHR31737">
    <property type="entry name" value="PROTEIN TOS1"/>
    <property type="match status" value="1"/>
</dbReference>
<dbReference type="GO" id="GO:0071555">
    <property type="term" value="P:cell wall organization"/>
    <property type="evidence" value="ECO:0007669"/>
    <property type="project" value="UniProtKB-KW"/>
</dbReference>
<dbReference type="PROSITE" id="PS51257">
    <property type="entry name" value="PROKAR_LIPOPROTEIN"/>
    <property type="match status" value="1"/>
</dbReference>
<evidence type="ECO:0000313" key="11">
    <source>
        <dbReference type="EMBL" id="KAJ8066048.1"/>
    </source>
</evidence>
<keyword evidence="12" id="KW-1185">Reference proteome</keyword>